<reference evidence="2 3" key="1">
    <citation type="submission" date="2024-02" db="EMBL/GenBank/DDBJ databases">
        <title>Janibacter sp. nov., isolated from gut of marine sandworm.</title>
        <authorList>
            <person name="Kim B."/>
            <person name="Jun M.O."/>
            <person name="Shin N.-R."/>
        </authorList>
    </citation>
    <scope>NUCLEOTIDE SEQUENCE [LARGE SCALE GENOMIC DNA]</scope>
    <source>
        <strain evidence="2 3">A1S7</strain>
    </source>
</reference>
<accession>A0ABZ2MH48</accession>
<evidence type="ECO:0000256" key="1">
    <source>
        <dbReference type="SAM" id="Phobius"/>
    </source>
</evidence>
<name>A0ABZ2MH48_9MICO</name>
<dbReference type="EMBL" id="CP144913">
    <property type="protein sequence ID" value="WXB76328.1"/>
    <property type="molecule type" value="Genomic_DNA"/>
</dbReference>
<evidence type="ECO:0000313" key="2">
    <source>
        <dbReference type="EMBL" id="WXB76328.1"/>
    </source>
</evidence>
<feature type="transmembrane region" description="Helical" evidence="1">
    <location>
        <begin position="121"/>
        <end position="147"/>
    </location>
</feature>
<sequence length="186" mass="19281">MSGFAMIIVGLVLGVAGGWSIRTVLVTAGFGAGWLLSSVFGATFLTTLIIALVTALLAWLVLRLAATIVFFTIGALVGLLVGARLFRLLEGGDGNVLLAVVFIPAIGIVGGWLAEKARERFVAWGTAIGGAALLLNGVGVLTGWLSWLRDPTQGWQVVLGAVAWVALAVGFRITQKVVGTGDLSEH</sequence>
<gene>
    <name evidence="2" type="ORF">V1351_15505</name>
</gene>
<keyword evidence="1" id="KW-0472">Membrane</keyword>
<keyword evidence="3" id="KW-1185">Reference proteome</keyword>
<evidence type="ECO:0000313" key="3">
    <source>
        <dbReference type="Proteomes" id="UP001382727"/>
    </source>
</evidence>
<protein>
    <recommendedName>
        <fullName evidence="4">DUF4203 domain-containing protein</fullName>
    </recommendedName>
</protein>
<keyword evidence="1" id="KW-0812">Transmembrane</keyword>
<dbReference type="Proteomes" id="UP001382727">
    <property type="component" value="Chromosome"/>
</dbReference>
<feature type="transmembrane region" description="Helical" evidence="1">
    <location>
        <begin position="68"/>
        <end position="89"/>
    </location>
</feature>
<proteinExistence type="predicted"/>
<dbReference type="RefSeq" id="WP_338749198.1">
    <property type="nucleotide sequence ID" value="NZ_CP144913.1"/>
</dbReference>
<keyword evidence="1" id="KW-1133">Transmembrane helix</keyword>
<evidence type="ECO:0008006" key="4">
    <source>
        <dbReference type="Google" id="ProtNLM"/>
    </source>
</evidence>
<organism evidence="2 3">
    <name type="scientific">Janibacter alittae</name>
    <dbReference type="NCBI Taxonomy" id="3115209"/>
    <lineage>
        <taxon>Bacteria</taxon>
        <taxon>Bacillati</taxon>
        <taxon>Actinomycetota</taxon>
        <taxon>Actinomycetes</taxon>
        <taxon>Micrococcales</taxon>
        <taxon>Intrasporangiaceae</taxon>
        <taxon>Janibacter</taxon>
    </lineage>
</organism>
<feature type="transmembrane region" description="Helical" evidence="1">
    <location>
        <begin position="153"/>
        <end position="171"/>
    </location>
</feature>
<feature type="transmembrane region" description="Helical" evidence="1">
    <location>
        <begin position="34"/>
        <end position="61"/>
    </location>
</feature>
<feature type="transmembrane region" description="Helical" evidence="1">
    <location>
        <begin position="95"/>
        <end position="114"/>
    </location>
</feature>